<dbReference type="NCBIfam" id="TIGR01730">
    <property type="entry name" value="RND_mfp"/>
    <property type="match status" value="1"/>
</dbReference>
<dbReference type="Gene3D" id="2.40.30.170">
    <property type="match status" value="1"/>
</dbReference>
<dbReference type="Proteomes" id="UP000317171">
    <property type="component" value="Chromosome"/>
</dbReference>
<dbReference type="GO" id="GO:0015679">
    <property type="term" value="P:plasma membrane copper ion transport"/>
    <property type="evidence" value="ECO:0007669"/>
    <property type="project" value="TreeGrafter"/>
</dbReference>
<dbReference type="PANTHER" id="PTHR30097">
    <property type="entry name" value="CATION EFFLUX SYSTEM PROTEIN CUSB"/>
    <property type="match status" value="1"/>
</dbReference>
<feature type="domain" description="CusB-like beta-barrel" evidence="4">
    <location>
        <begin position="331"/>
        <end position="408"/>
    </location>
</feature>
<dbReference type="InterPro" id="IPR006143">
    <property type="entry name" value="RND_pump_MFP"/>
</dbReference>
<dbReference type="RefSeq" id="WP_145217745.1">
    <property type="nucleotide sequence ID" value="NZ_CP036269.1"/>
</dbReference>
<dbReference type="Pfam" id="PF25973">
    <property type="entry name" value="BSH_CzcB"/>
    <property type="match status" value="1"/>
</dbReference>
<gene>
    <name evidence="7" type="primary">czcB</name>
    <name evidence="7" type="ORF">Pan241w_33350</name>
</gene>
<evidence type="ECO:0000313" key="7">
    <source>
        <dbReference type="EMBL" id="QDT43235.1"/>
    </source>
</evidence>
<accession>A0A517RH99</accession>
<keyword evidence="2" id="KW-0813">Transport</keyword>
<sequence>MKSRVFLILTIVVSVIGIGFLWPHLQNLTVDNQTAETEDTESTDEPEQGSAQIELTDEKIKAVQFTFSQVKRQSMNQVRVVPGRLQYDDRKHVSIKAPTEGVLVDVQVKPGDAVKTGQVLAVLNSPEIGTARADLLQKAAEYELVRKQYDWKSLIQNNVQKLVDALLSQRTMESVEKEFTDAKLGNYRSQLLPAYSQYLLALTIDKKSAPLAKSGAISLQTKQMREADVQESRAALKALCEQSIYDVRLERDQMLAKLNDAEHRMTISQQHLESLIGSGIDLNSDDMKSAEKLSRLEIIAPFAGTIEERTFSQSERVNRSDSLFTLAQTDTLWVAADIRESDWGAVSLNGGQELKVKVNAFPDQTFTARLHYLGRKVSPTTNSVPLIAEIKNPGGILRPGMFAQVMIPGKEKANVIAVPAKAVLDDAAQEFVFIKDSDRLFRRVDIQSGLKTEDWIEVERGLDGGEQVVEDGAFTLKSELLLEREE</sequence>
<dbReference type="InterPro" id="IPR051909">
    <property type="entry name" value="MFP_Cation_Efflux"/>
</dbReference>
<feature type="domain" description="CzcB-like C-terminal circularly permuted SH3-like" evidence="6">
    <location>
        <begin position="416"/>
        <end position="477"/>
    </location>
</feature>
<keyword evidence="8" id="KW-1185">Reference proteome</keyword>
<dbReference type="EMBL" id="CP036269">
    <property type="protein sequence ID" value="QDT43235.1"/>
    <property type="molecule type" value="Genomic_DNA"/>
</dbReference>
<dbReference type="GO" id="GO:0060003">
    <property type="term" value="P:copper ion export"/>
    <property type="evidence" value="ECO:0007669"/>
    <property type="project" value="TreeGrafter"/>
</dbReference>
<reference evidence="7 8" key="1">
    <citation type="submission" date="2019-02" db="EMBL/GenBank/DDBJ databases">
        <title>Deep-cultivation of Planctomycetes and their phenomic and genomic characterization uncovers novel biology.</title>
        <authorList>
            <person name="Wiegand S."/>
            <person name="Jogler M."/>
            <person name="Boedeker C."/>
            <person name="Pinto D."/>
            <person name="Vollmers J."/>
            <person name="Rivas-Marin E."/>
            <person name="Kohn T."/>
            <person name="Peeters S.H."/>
            <person name="Heuer A."/>
            <person name="Rast P."/>
            <person name="Oberbeckmann S."/>
            <person name="Bunk B."/>
            <person name="Jeske O."/>
            <person name="Meyerdierks A."/>
            <person name="Storesund J.E."/>
            <person name="Kallscheuer N."/>
            <person name="Luecker S."/>
            <person name="Lage O.M."/>
            <person name="Pohl T."/>
            <person name="Merkel B.J."/>
            <person name="Hornburger P."/>
            <person name="Mueller R.-W."/>
            <person name="Bruemmer F."/>
            <person name="Labrenz M."/>
            <person name="Spormann A.M."/>
            <person name="Op den Camp H."/>
            <person name="Overmann J."/>
            <person name="Amann R."/>
            <person name="Jetten M.S.M."/>
            <person name="Mascher T."/>
            <person name="Medema M.H."/>
            <person name="Devos D.P."/>
            <person name="Kaster A.-K."/>
            <person name="Ovreas L."/>
            <person name="Rohde M."/>
            <person name="Galperin M.Y."/>
            <person name="Jogler C."/>
        </authorList>
    </citation>
    <scope>NUCLEOTIDE SEQUENCE [LARGE SCALE GENOMIC DNA]</scope>
    <source>
        <strain evidence="7 8">Pan241w</strain>
    </source>
</reference>
<dbReference type="GO" id="GO:0022857">
    <property type="term" value="F:transmembrane transporter activity"/>
    <property type="evidence" value="ECO:0007669"/>
    <property type="project" value="InterPro"/>
</dbReference>
<feature type="transmembrane region" description="Helical" evidence="3">
    <location>
        <begin position="5"/>
        <end position="25"/>
    </location>
</feature>
<proteinExistence type="inferred from homology"/>
<dbReference type="GO" id="GO:0016020">
    <property type="term" value="C:membrane"/>
    <property type="evidence" value="ECO:0007669"/>
    <property type="project" value="InterPro"/>
</dbReference>
<feature type="domain" description="CzcB-like barrel-sandwich hybrid" evidence="5">
    <location>
        <begin position="93"/>
        <end position="327"/>
    </location>
</feature>
<keyword evidence="3" id="KW-0812">Transmembrane</keyword>
<evidence type="ECO:0000256" key="3">
    <source>
        <dbReference type="SAM" id="Phobius"/>
    </source>
</evidence>
<dbReference type="InterPro" id="IPR011053">
    <property type="entry name" value="Single_hybrid_motif"/>
</dbReference>
<evidence type="ECO:0000259" key="4">
    <source>
        <dbReference type="Pfam" id="PF25954"/>
    </source>
</evidence>
<evidence type="ECO:0000259" key="5">
    <source>
        <dbReference type="Pfam" id="PF25973"/>
    </source>
</evidence>
<evidence type="ECO:0000256" key="2">
    <source>
        <dbReference type="ARBA" id="ARBA00022448"/>
    </source>
</evidence>
<dbReference type="FunFam" id="2.40.30.170:FF:000010">
    <property type="entry name" value="Efflux RND transporter periplasmic adaptor subunit"/>
    <property type="match status" value="1"/>
</dbReference>
<keyword evidence="3" id="KW-0472">Membrane</keyword>
<dbReference type="SUPFAM" id="SSF111369">
    <property type="entry name" value="HlyD-like secretion proteins"/>
    <property type="match status" value="1"/>
</dbReference>
<protein>
    <submittedName>
        <fullName evidence="7">Cobalt-zinc-cadmium resistance protein CzcB</fullName>
    </submittedName>
</protein>
<dbReference type="Pfam" id="PF25954">
    <property type="entry name" value="Beta-barrel_RND_2"/>
    <property type="match status" value="1"/>
</dbReference>
<dbReference type="Pfam" id="PF25975">
    <property type="entry name" value="CzcB_C"/>
    <property type="match status" value="1"/>
</dbReference>
<organism evidence="7 8">
    <name type="scientific">Gimesia alba</name>
    <dbReference type="NCBI Taxonomy" id="2527973"/>
    <lineage>
        <taxon>Bacteria</taxon>
        <taxon>Pseudomonadati</taxon>
        <taxon>Planctomycetota</taxon>
        <taxon>Planctomycetia</taxon>
        <taxon>Planctomycetales</taxon>
        <taxon>Planctomycetaceae</taxon>
        <taxon>Gimesia</taxon>
    </lineage>
</organism>
<keyword evidence="3" id="KW-1133">Transmembrane helix</keyword>
<dbReference type="InterPro" id="IPR058647">
    <property type="entry name" value="BSH_CzcB-like"/>
</dbReference>
<comment type="similarity">
    <text evidence="1">Belongs to the membrane fusion protein (MFP) (TC 8.A.1) family.</text>
</comment>
<dbReference type="KEGG" id="gaz:Pan241w_33350"/>
<evidence type="ECO:0000256" key="1">
    <source>
        <dbReference type="ARBA" id="ARBA00009477"/>
    </source>
</evidence>
<evidence type="ECO:0000313" key="8">
    <source>
        <dbReference type="Proteomes" id="UP000317171"/>
    </source>
</evidence>
<dbReference type="InterPro" id="IPR058792">
    <property type="entry name" value="Beta-barrel_RND_2"/>
</dbReference>
<dbReference type="PANTHER" id="PTHR30097:SF4">
    <property type="entry name" value="SLR6042 PROTEIN"/>
    <property type="match status" value="1"/>
</dbReference>
<name>A0A517RH99_9PLAN</name>
<dbReference type="GO" id="GO:0030313">
    <property type="term" value="C:cell envelope"/>
    <property type="evidence" value="ECO:0007669"/>
    <property type="project" value="TreeGrafter"/>
</dbReference>
<dbReference type="SUPFAM" id="SSF51230">
    <property type="entry name" value="Single hybrid motif"/>
    <property type="match status" value="1"/>
</dbReference>
<dbReference type="Gene3D" id="2.40.50.100">
    <property type="match status" value="1"/>
</dbReference>
<dbReference type="OrthoDB" id="9806939at2"/>
<dbReference type="Gene3D" id="2.40.420.20">
    <property type="match status" value="1"/>
</dbReference>
<dbReference type="InterPro" id="IPR058649">
    <property type="entry name" value="CzcB_C"/>
</dbReference>
<evidence type="ECO:0000259" key="6">
    <source>
        <dbReference type="Pfam" id="PF25975"/>
    </source>
</evidence>
<dbReference type="AlphaFoldDB" id="A0A517RH99"/>